<evidence type="ECO:0000259" key="1">
    <source>
        <dbReference type="PROSITE" id="PS50146"/>
    </source>
</evidence>
<reference evidence="2 3" key="1">
    <citation type="journal article" date="2016" name="Microbes Environ.">
        <title>Phylogenetically diverse aerobic anoxygenic phototrophic bacteria isolated from epilithic biofilms in Tama river, Japan.</title>
        <authorList>
            <person name="Hirose S."/>
            <person name="Matsuura K."/>
            <person name="Haruta S."/>
        </authorList>
    </citation>
    <scope>NUCLEOTIDE SEQUENCE [LARGE SCALE GENOMIC DNA]</scope>
    <source>
        <strain evidence="2 3">S08</strain>
    </source>
</reference>
<keyword evidence="3" id="KW-1185">Reference proteome</keyword>
<dbReference type="PROSITE" id="PS50146">
    <property type="entry name" value="DAGK"/>
    <property type="match status" value="1"/>
</dbReference>
<dbReference type="InterPro" id="IPR001206">
    <property type="entry name" value="Diacylglycerol_kinase_cat_dom"/>
</dbReference>
<evidence type="ECO:0000313" key="2">
    <source>
        <dbReference type="EMBL" id="BDG74815.1"/>
    </source>
</evidence>
<dbReference type="Proteomes" id="UP000831327">
    <property type="component" value="Chromosome"/>
</dbReference>
<dbReference type="RefSeq" id="WP_244408982.1">
    <property type="nucleotide sequence ID" value="NZ_AP025637.1"/>
</dbReference>
<gene>
    <name evidence="2" type="ORF">Rmf_47440</name>
</gene>
<sequence>MAHPAEAVRRDVPRRAALVLNASAGTIAAMPDAAGSLAAMLDDAGYRLVAPAQPDLSVDHQIDAALALGPEVIFVAGGDGTLRGAAGRIAGSGAVLGVLPGGTMNRMAARLGLPADPVAAVRSLAGATVTDLPVGEANGEIFLYQAVAGRASRLVRFREMQRGAGVLGWIPLARAALRLVLRRPGRSLRLRCGERVRRADVAVVTVPLPDAPALLRVEAVRRSGVLGTVHQAWCWVRGRLAAAPAVVTCERPRLAVQGRAAHLRVTLDGELHLMATPLRIRLRAERLRVLRPPRG</sequence>
<evidence type="ECO:0000313" key="3">
    <source>
        <dbReference type="Proteomes" id="UP000831327"/>
    </source>
</evidence>
<dbReference type="EMBL" id="AP025637">
    <property type="protein sequence ID" value="BDG74815.1"/>
    <property type="molecule type" value="Genomic_DNA"/>
</dbReference>
<proteinExistence type="predicted"/>
<dbReference type="Gene3D" id="3.40.50.10330">
    <property type="entry name" value="Probable inorganic polyphosphate/atp-NAD kinase, domain 1"/>
    <property type="match status" value="1"/>
</dbReference>
<accession>A0ABN6P957</accession>
<organism evidence="2 3">
    <name type="scientific">Roseomonas fluvialis</name>
    <dbReference type="NCBI Taxonomy" id="1750527"/>
    <lineage>
        <taxon>Bacteria</taxon>
        <taxon>Pseudomonadati</taxon>
        <taxon>Pseudomonadota</taxon>
        <taxon>Alphaproteobacteria</taxon>
        <taxon>Acetobacterales</taxon>
        <taxon>Roseomonadaceae</taxon>
        <taxon>Roseomonas</taxon>
    </lineage>
</organism>
<dbReference type="InterPro" id="IPR017438">
    <property type="entry name" value="ATP-NAD_kinase_N"/>
</dbReference>
<name>A0ABN6P957_9PROT</name>
<feature type="domain" description="DAGKc" evidence="1">
    <location>
        <begin position="11"/>
        <end position="141"/>
    </location>
</feature>
<dbReference type="Pfam" id="PF00781">
    <property type="entry name" value="DAGK_cat"/>
    <property type="match status" value="1"/>
</dbReference>
<protein>
    <recommendedName>
        <fullName evidence="1">DAGKc domain-containing protein</fullName>
    </recommendedName>
</protein>
<dbReference type="SUPFAM" id="SSF111331">
    <property type="entry name" value="NAD kinase/diacylglycerol kinase-like"/>
    <property type="match status" value="1"/>
</dbReference>
<dbReference type="InterPro" id="IPR016064">
    <property type="entry name" value="NAD/diacylglycerol_kinase_sf"/>
</dbReference>
<dbReference type="Gene3D" id="2.60.200.40">
    <property type="match status" value="1"/>
</dbReference>